<reference evidence="2" key="1">
    <citation type="journal article" date="2022" name="Mol. Ecol. Resour.">
        <title>The genomes of chicory, endive, great burdock and yacon provide insights into Asteraceae palaeo-polyploidization history and plant inulin production.</title>
        <authorList>
            <person name="Fan W."/>
            <person name="Wang S."/>
            <person name="Wang H."/>
            <person name="Wang A."/>
            <person name="Jiang F."/>
            <person name="Liu H."/>
            <person name="Zhao H."/>
            <person name="Xu D."/>
            <person name="Zhang Y."/>
        </authorList>
    </citation>
    <scope>NUCLEOTIDE SEQUENCE [LARGE SCALE GENOMIC DNA]</scope>
    <source>
        <strain evidence="2">cv. Niubang</strain>
    </source>
</reference>
<name>A0ACB8XH05_ARCLA</name>
<comment type="caution">
    <text evidence="1">The sequence shown here is derived from an EMBL/GenBank/DDBJ whole genome shotgun (WGS) entry which is preliminary data.</text>
</comment>
<accession>A0ACB8XH05</accession>
<organism evidence="1 2">
    <name type="scientific">Arctium lappa</name>
    <name type="common">Greater burdock</name>
    <name type="synonym">Lappa major</name>
    <dbReference type="NCBI Taxonomy" id="4217"/>
    <lineage>
        <taxon>Eukaryota</taxon>
        <taxon>Viridiplantae</taxon>
        <taxon>Streptophyta</taxon>
        <taxon>Embryophyta</taxon>
        <taxon>Tracheophyta</taxon>
        <taxon>Spermatophyta</taxon>
        <taxon>Magnoliopsida</taxon>
        <taxon>eudicotyledons</taxon>
        <taxon>Gunneridae</taxon>
        <taxon>Pentapetalae</taxon>
        <taxon>asterids</taxon>
        <taxon>campanulids</taxon>
        <taxon>Asterales</taxon>
        <taxon>Asteraceae</taxon>
        <taxon>Carduoideae</taxon>
        <taxon>Cardueae</taxon>
        <taxon>Arctiinae</taxon>
        <taxon>Arctium</taxon>
    </lineage>
</organism>
<reference evidence="1 2" key="2">
    <citation type="journal article" date="2022" name="Mol. Ecol. Resour.">
        <title>The genomes of chicory, endive, great burdock and yacon provide insights into Asteraceae paleo-polyploidization history and plant inulin production.</title>
        <authorList>
            <person name="Fan W."/>
            <person name="Wang S."/>
            <person name="Wang H."/>
            <person name="Wang A."/>
            <person name="Jiang F."/>
            <person name="Liu H."/>
            <person name="Zhao H."/>
            <person name="Xu D."/>
            <person name="Zhang Y."/>
        </authorList>
    </citation>
    <scope>NUCLEOTIDE SEQUENCE [LARGE SCALE GENOMIC DNA]</scope>
    <source>
        <strain evidence="2">cv. Niubang</strain>
    </source>
</reference>
<sequence>MYDSAGGLRVGELSTLYASGNIQETFPAPGIIYGVGVSGVRFDVLFVVIPALKLTQIFGKSRVPNSKNRQHQVGWVNSGYTNSNLHDSSIFVALKKKKKEEEEEEEEEET</sequence>
<evidence type="ECO:0000313" key="2">
    <source>
        <dbReference type="Proteomes" id="UP001055879"/>
    </source>
</evidence>
<dbReference type="EMBL" id="CM042064">
    <property type="protein sequence ID" value="KAI3666076.1"/>
    <property type="molecule type" value="Genomic_DNA"/>
</dbReference>
<gene>
    <name evidence="1" type="ORF">L6452_44714</name>
</gene>
<evidence type="ECO:0000313" key="1">
    <source>
        <dbReference type="EMBL" id="KAI3666076.1"/>
    </source>
</evidence>
<keyword evidence="2" id="KW-1185">Reference proteome</keyword>
<proteinExistence type="predicted"/>
<protein>
    <submittedName>
        <fullName evidence="1">Uncharacterized protein</fullName>
    </submittedName>
</protein>
<dbReference type="Proteomes" id="UP001055879">
    <property type="component" value="Linkage Group LG18"/>
</dbReference>